<feature type="transmembrane region" description="Helical" evidence="1">
    <location>
        <begin position="358"/>
        <end position="375"/>
    </location>
</feature>
<dbReference type="SUPFAM" id="SSF56219">
    <property type="entry name" value="DNase I-like"/>
    <property type="match status" value="1"/>
</dbReference>
<dbReference type="GO" id="GO:0004519">
    <property type="term" value="F:endonuclease activity"/>
    <property type="evidence" value="ECO:0007669"/>
    <property type="project" value="UniProtKB-KW"/>
</dbReference>
<dbReference type="Proteomes" id="UP000326924">
    <property type="component" value="Unassembled WGS sequence"/>
</dbReference>
<dbReference type="PANTHER" id="PTHR11200">
    <property type="entry name" value="INOSITOL 5-PHOSPHATASE"/>
    <property type="match status" value="1"/>
</dbReference>
<protein>
    <submittedName>
        <fullName evidence="3">Endonuclease/exonuclease/phosphatase</fullName>
    </submittedName>
</protein>
<dbReference type="GO" id="GO:0004439">
    <property type="term" value="F:phosphatidylinositol-4,5-bisphosphate 5-phosphatase activity"/>
    <property type="evidence" value="ECO:0007669"/>
    <property type="project" value="TreeGrafter"/>
</dbReference>
<keyword evidence="3" id="KW-0269">Exonuclease</keyword>
<dbReference type="GO" id="GO:0004527">
    <property type="term" value="F:exonuclease activity"/>
    <property type="evidence" value="ECO:0007669"/>
    <property type="project" value="UniProtKB-KW"/>
</dbReference>
<keyword evidence="3" id="KW-0378">Hydrolase</keyword>
<keyword evidence="1" id="KW-0812">Transmembrane</keyword>
<feature type="domain" description="Inositol polyphosphate-related phosphatase" evidence="2">
    <location>
        <begin position="9"/>
        <end position="316"/>
    </location>
</feature>
<dbReference type="AlphaFoldDB" id="A0A5J5EQX5"/>
<keyword evidence="4" id="KW-1185">Reference proteome</keyword>
<comment type="caution">
    <text evidence="3">The sequence shown here is derived from an EMBL/GenBank/DDBJ whole genome shotgun (WGS) entry which is preliminary data.</text>
</comment>
<dbReference type="InterPro" id="IPR036691">
    <property type="entry name" value="Endo/exonu/phosph_ase_sf"/>
</dbReference>
<dbReference type="InParanoid" id="A0A5J5EQX5"/>
<sequence length="376" mass="41893">MHSRSPQQQQLILYLLTLNCARLPQPPEQLSQALSPTLPATPPNLLVLSLQELAPIAESFLGGTHITPYIASITDAVHAATAAAYDIRYELLGFHNIGLTAVMVFVHPLSAEDVCGLQWAGVGLGVAAMGNKGAVAVRLRLAGIPITAVAAHLAPDEFRVERRDKDWEMLVRGLVFDDGTQIYPSTKQGHLFLFGDLNYRTADSRPEAGTVFPAPDAPMEAWRERLDGDQLQRRRQAGMTFHALDEAPITFPPTYKYRVDAENGFEVKRWPSWTDRVLFLPSPALKVERYDSIPSYRGSDHKPVFALFRIRCDGAEEDGGAVVRPSWEISEGWKARHDLARNGEFWLGATTMALKNSGWFPLVLVVVFVGYYAWWR</sequence>
<dbReference type="GO" id="GO:0046856">
    <property type="term" value="P:phosphatidylinositol dephosphorylation"/>
    <property type="evidence" value="ECO:0007669"/>
    <property type="project" value="InterPro"/>
</dbReference>
<keyword evidence="1" id="KW-0472">Membrane</keyword>
<organism evidence="3 4">
    <name type="scientific">Sphaerosporella brunnea</name>
    <dbReference type="NCBI Taxonomy" id="1250544"/>
    <lineage>
        <taxon>Eukaryota</taxon>
        <taxon>Fungi</taxon>
        <taxon>Dikarya</taxon>
        <taxon>Ascomycota</taxon>
        <taxon>Pezizomycotina</taxon>
        <taxon>Pezizomycetes</taxon>
        <taxon>Pezizales</taxon>
        <taxon>Pyronemataceae</taxon>
        <taxon>Sphaerosporella</taxon>
    </lineage>
</organism>
<keyword evidence="3" id="KW-0540">Nuclease</keyword>
<evidence type="ECO:0000259" key="2">
    <source>
        <dbReference type="SMART" id="SM00128"/>
    </source>
</evidence>
<accession>A0A5J5EQX5</accession>
<keyword evidence="1" id="KW-1133">Transmembrane helix</keyword>
<dbReference type="PANTHER" id="PTHR11200:SF286">
    <property type="entry name" value="5-PHOSPHATASE, PUTATIVE (AFU_ORTHOLOGUE AFUA_5G07600)-RELATED"/>
    <property type="match status" value="1"/>
</dbReference>
<dbReference type="InterPro" id="IPR000300">
    <property type="entry name" value="IPPc"/>
</dbReference>
<dbReference type="EMBL" id="VXIS01000152">
    <property type="protein sequence ID" value="KAA8900560.1"/>
    <property type="molecule type" value="Genomic_DNA"/>
</dbReference>
<name>A0A5J5EQX5_9PEZI</name>
<dbReference type="FunCoup" id="A0A5J5EQX5">
    <property type="interactions" value="102"/>
</dbReference>
<dbReference type="SMART" id="SM00128">
    <property type="entry name" value="IPPc"/>
    <property type="match status" value="1"/>
</dbReference>
<evidence type="ECO:0000313" key="4">
    <source>
        <dbReference type="Proteomes" id="UP000326924"/>
    </source>
</evidence>
<dbReference type="Pfam" id="PF22669">
    <property type="entry name" value="Exo_endo_phos2"/>
    <property type="match status" value="1"/>
</dbReference>
<dbReference type="InterPro" id="IPR046985">
    <property type="entry name" value="IP5"/>
</dbReference>
<reference evidence="3 4" key="1">
    <citation type="submission" date="2019-09" db="EMBL/GenBank/DDBJ databases">
        <title>Draft genome of the ectomycorrhizal ascomycete Sphaerosporella brunnea.</title>
        <authorList>
            <consortium name="DOE Joint Genome Institute"/>
            <person name="Benucci G.M."/>
            <person name="Marozzi G."/>
            <person name="Antonielli L."/>
            <person name="Sanchez S."/>
            <person name="Marco P."/>
            <person name="Wang X."/>
            <person name="Falini L.B."/>
            <person name="Barry K."/>
            <person name="Haridas S."/>
            <person name="Lipzen A."/>
            <person name="Labutti K."/>
            <person name="Grigoriev I.V."/>
            <person name="Murat C."/>
            <person name="Martin F."/>
            <person name="Albertini E."/>
            <person name="Donnini D."/>
            <person name="Bonito G."/>
        </authorList>
    </citation>
    <scope>NUCLEOTIDE SEQUENCE [LARGE SCALE GENOMIC DNA]</scope>
    <source>
        <strain evidence="3 4">Sb_GMNB300</strain>
    </source>
</reference>
<keyword evidence="3" id="KW-0255">Endonuclease</keyword>
<gene>
    <name evidence="3" type="ORF">FN846DRAFT_958529</name>
</gene>
<proteinExistence type="predicted"/>
<dbReference type="Gene3D" id="3.60.10.10">
    <property type="entry name" value="Endonuclease/exonuclease/phosphatase"/>
    <property type="match status" value="1"/>
</dbReference>
<evidence type="ECO:0000256" key="1">
    <source>
        <dbReference type="SAM" id="Phobius"/>
    </source>
</evidence>
<evidence type="ECO:0000313" key="3">
    <source>
        <dbReference type="EMBL" id="KAA8900560.1"/>
    </source>
</evidence>
<dbReference type="OrthoDB" id="62798at2759"/>